<accession>A0A2W4WDM1</accession>
<dbReference type="EMBL" id="QBMN01000066">
    <property type="protein sequence ID" value="PZO41287.1"/>
    <property type="molecule type" value="Genomic_DNA"/>
</dbReference>
<name>A0A2W4WDM1_9CYAN</name>
<organism evidence="1 2">
    <name type="scientific">Shackletoniella antarctica</name>
    <dbReference type="NCBI Taxonomy" id="268115"/>
    <lineage>
        <taxon>Bacteria</taxon>
        <taxon>Bacillati</taxon>
        <taxon>Cyanobacteriota</taxon>
        <taxon>Cyanophyceae</taxon>
        <taxon>Oculatellales</taxon>
        <taxon>Oculatellaceae</taxon>
        <taxon>Shackletoniella</taxon>
    </lineage>
</organism>
<sequence>MTTFNPATDLPASVNSLEKLVAWANGAFYSLHKNTEYQESDGAALVPIITMQDGKAANKTERAIFRVSLELGDNWREDPQPYWVNTTAVSSAAIPIGYLP</sequence>
<proteinExistence type="predicted"/>
<gene>
    <name evidence="1" type="ORF">DCF17_10860</name>
</gene>
<reference evidence="1 2" key="2">
    <citation type="submission" date="2018-06" db="EMBL/GenBank/DDBJ databases">
        <title>Metagenomic assembly of (sub)arctic Cyanobacteria and their associated microbiome from non-axenic cultures.</title>
        <authorList>
            <person name="Baurain D."/>
        </authorList>
    </citation>
    <scope>NUCLEOTIDE SEQUENCE [LARGE SCALE GENOMIC DNA]</scope>
    <source>
        <strain evidence="1">ULC041bin1</strain>
    </source>
</reference>
<dbReference type="AlphaFoldDB" id="A0A2W4WDM1"/>
<protein>
    <submittedName>
        <fullName evidence="1">Uncharacterized protein</fullName>
    </submittedName>
</protein>
<comment type="caution">
    <text evidence="1">The sequence shown here is derived from an EMBL/GenBank/DDBJ whole genome shotgun (WGS) entry which is preliminary data.</text>
</comment>
<reference evidence="2" key="1">
    <citation type="submission" date="2018-04" db="EMBL/GenBank/DDBJ databases">
        <authorList>
            <person name="Cornet L."/>
        </authorList>
    </citation>
    <scope>NUCLEOTIDE SEQUENCE [LARGE SCALE GENOMIC DNA]</scope>
</reference>
<evidence type="ECO:0000313" key="1">
    <source>
        <dbReference type="EMBL" id="PZO41287.1"/>
    </source>
</evidence>
<evidence type="ECO:0000313" key="2">
    <source>
        <dbReference type="Proteomes" id="UP000249081"/>
    </source>
</evidence>
<dbReference type="Proteomes" id="UP000249081">
    <property type="component" value="Unassembled WGS sequence"/>
</dbReference>